<dbReference type="AlphaFoldDB" id="A0A4V3DYS7"/>
<keyword evidence="2" id="KW-1185">Reference proteome</keyword>
<organism evidence="1 2">
    <name type="scientific">Enterovirga rhinocerotis</name>
    <dbReference type="NCBI Taxonomy" id="1339210"/>
    <lineage>
        <taxon>Bacteria</taxon>
        <taxon>Pseudomonadati</taxon>
        <taxon>Pseudomonadota</taxon>
        <taxon>Alphaproteobacteria</taxon>
        <taxon>Hyphomicrobiales</taxon>
        <taxon>Methylobacteriaceae</taxon>
        <taxon>Enterovirga</taxon>
    </lineage>
</organism>
<accession>A0A4V3DYS7</accession>
<evidence type="ECO:0000313" key="2">
    <source>
        <dbReference type="Proteomes" id="UP000295122"/>
    </source>
</evidence>
<dbReference type="EMBL" id="SNZR01000011">
    <property type="protein sequence ID" value="TDR93799.1"/>
    <property type="molecule type" value="Genomic_DNA"/>
</dbReference>
<protein>
    <submittedName>
        <fullName evidence="1">Uncharacterized protein</fullName>
    </submittedName>
</protein>
<evidence type="ECO:0000313" key="1">
    <source>
        <dbReference type="EMBL" id="TDR93799.1"/>
    </source>
</evidence>
<proteinExistence type="predicted"/>
<gene>
    <name evidence="1" type="ORF">EV668_1066</name>
</gene>
<dbReference type="Proteomes" id="UP000295122">
    <property type="component" value="Unassembled WGS sequence"/>
</dbReference>
<reference evidence="1 2" key="1">
    <citation type="submission" date="2019-03" db="EMBL/GenBank/DDBJ databases">
        <title>Genomic Encyclopedia of Type Strains, Phase IV (KMG-IV): sequencing the most valuable type-strain genomes for metagenomic binning, comparative biology and taxonomic classification.</title>
        <authorList>
            <person name="Goeker M."/>
        </authorList>
    </citation>
    <scope>NUCLEOTIDE SEQUENCE [LARGE SCALE GENOMIC DNA]</scope>
    <source>
        <strain evidence="1 2">DSM 25903</strain>
    </source>
</reference>
<comment type="caution">
    <text evidence="1">The sequence shown here is derived from an EMBL/GenBank/DDBJ whole genome shotgun (WGS) entry which is preliminary data.</text>
</comment>
<name>A0A4V3DYS7_9HYPH</name>
<sequence>MDAIPSEQTVQDARSAARLSLSQQPLIQLSYSLTRCGMYVVTSPEADWLMVTGYTQTAARMTAMVAFQRVSIWCGVGVRLPPAD</sequence>